<feature type="compositionally biased region" description="Low complexity" evidence="2">
    <location>
        <begin position="642"/>
        <end position="652"/>
    </location>
</feature>
<feature type="compositionally biased region" description="Low complexity" evidence="2">
    <location>
        <begin position="429"/>
        <end position="448"/>
    </location>
</feature>
<dbReference type="SMART" id="SM00355">
    <property type="entry name" value="ZnF_C2H2"/>
    <property type="match status" value="3"/>
</dbReference>
<keyword evidence="1" id="KW-0862">Zinc</keyword>
<feature type="compositionally biased region" description="Polar residues" evidence="2">
    <location>
        <begin position="245"/>
        <end position="256"/>
    </location>
</feature>
<evidence type="ECO:0000313" key="5">
    <source>
        <dbReference type="Proteomes" id="UP000780801"/>
    </source>
</evidence>
<feature type="region of interest" description="Disordered" evidence="2">
    <location>
        <begin position="738"/>
        <end position="845"/>
    </location>
</feature>
<organism evidence="4 5">
    <name type="scientific">Lunasporangiospora selenospora</name>
    <dbReference type="NCBI Taxonomy" id="979761"/>
    <lineage>
        <taxon>Eukaryota</taxon>
        <taxon>Fungi</taxon>
        <taxon>Fungi incertae sedis</taxon>
        <taxon>Mucoromycota</taxon>
        <taxon>Mortierellomycotina</taxon>
        <taxon>Mortierellomycetes</taxon>
        <taxon>Mortierellales</taxon>
        <taxon>Mortierellaceae</taxon>
        <taxon>Lunasporangiospora</taxon>
    </lineage>
</organism>
<evidence type="ECO:0000256" key="2">
    <source>
        <dbReference type="SAM" id="MobiDB-lite"/>
    </source>
</evidence>
<dbReference type="Proteomes" id="UP000780801">
    <property type="component" value="Unassembled WGS sequence"/>
</dbReference>
<feature type="region of interest" description="Disordered" evidence="2">
    <location>
        <begin position="629"/>
        <end position="652"/>
    </location>
</feature>
<feature type="region of interest" description="Disordered" evidence="2">
    <location>
        <begin position="86"/>
        <end position="110"/>
    </location>
</feature>
<protein>
    <recommendedName>
        <fullName evidence="3">C2H2-type domain-containing protein</fullName>
    </recommendedName>
</protein>
<feature type="compositionally biased region" description="Polar residues" evidence="2">
    <location>
        <begin position="404"/>
        <end position="423"/>
    </location>
</feature>
<dbReference type="AlphaFoldDB" id="A0A9P6G3A2"/>
<dbReference type="EMBL" id="JAABOA010000167">
    <property type="protein sequence ID" value="KAF9585516.1"/>
    <property type="molecule type" value="Genomic_DNA"/>
</dbReference>
<dbReference type="InterPro" id="IPR013087">
    <property type="entry name" value="Znf_C2H2_type"/>
</dbReference>
<feature type="region of interest" description="Disordered" evidence="2">
    <location>
        <begin position="243"/>
        <end position="303"/>
    </location>
</feature>
<keyword evidence="5" id="KW-1185">Reference proteome</keyword>
<proteinExistence type="predicted"/>
<evidence type="ECO:0000313" key="4">
    <source>
        <dbReference type="EMBL" id="KAF9585516.1"/>
    </source>
</evidence>
<feature type="region of interest" description="Disordered" evidence="2">
    <location>
        <begin position="540"/>
        <end position="603"/>
    </location>
</feature>
<feature type="compositionally biased region" description="Low complexity" evidence="2">
    <location>
        <begin position="783"/>
        <end position="805"/>
    </location>
</feature>
<name>A0A9P6G3A2_9FUNG</name>
<feature type="region of interest" description="Disordered" evidence="2">
    <location>
        <begin position="478"/>
        <end position="498"/>
    </location>
</feature>
<keyword evidence="1" id="KW-0863">Zinc-finger</keyword>
<evidence type="ECO:0000256" key="1">
    <source>
        <dbReference type="PROSITE-ProRule" id="PRU00042"/>
    </source>
</evidence>
<feature type="compositionally biased region" description="Basic residues" evidence="2">
    <location>
        <begin position="387"/>
        <end position="401"/>
    </location>
</feature>
<feature type="compositionally biased region" description="Polar residues" evidence="2">
    <location>
        <begin position="826"/>
        <end position="838"/>
    </location>
</feature>
<dbReference type="GO" id="GO:0008270">
    <property type="term" value="F:zinc ion binding"/>
    <property type="evidence" value="ECO:0007669"/>
    <property type="project" value="UniProtKB-KW"/>
</dbReference>
<feature type="region of interest" description="Disordered" evidence="2">
    <location>
        <begin position="374"/>
        <end position="462"/>
    </location>
</feature>
<feature type="compositionally biased region" description="Polar residues" evidence="2">
    <location>
        <begin position="86"/>
        <end position="96"/>
    </location>
</feature>
<accession>A0A9P6G3A2</accession>
<feature type="compositionally biased region" description="Low complexity" evidence="2">
    <location>
        <begin position="374"/>
        <end position="383"/>
    </location>
</feature>
<dbReference type="PROSITE" id="PS00028">
    <property type="entry name" value="ZINC_FINGER_C2H2_1"/>
    <property type="match status" value="1"/>
</dbReference>
<gene>
    <name evidence="4" type="ORF">BGW38_002004</name>
</gene>
<reference evidence="4" key="1">
    <citation type="journal article" date="2020" name="Fungal Divers.">
        <title>Resolving the Mortierellaceae phylogeny through synthesis of multi-gene phylogenetics and phylogenomics.</title>
        <authorList>
            <person name="Vandepol N."/>
            <person name="Liber J."/>
            <person name="Desiro A."/>
            <person name="Na H."/>
            <person name="Kennedy M."/>
            <person name="Barry K."/>
            <person name="Grigoriev I.V."/>
            <person name="Miller A.N."/>
            <person name="O'Donnell K."/>
            <person name="Stajich J.E."/>
            <person name="Bonito G."/>
        </authorList>
    </citation>
    <scope>NUCLEOTIDE SEQUENCE</scope>
    <source>
        <strain evidence="4">KOD1015</strain>
    </source>
</reference>
<feature type="compositionally biased region" description="Polar residues" evidence="2">
    <location>
        <begin position="324"/>
        <end position="351"/>
    </location>
</feature>
<comment type="caution">
    <text evidence="4">The sequence shown here is derived from an EMBL/GenBank/DDBJ whole genome shotgun (WGS) entry which is preliminary data.</text>
</comment>
<feature type="domain" description="C2H2-type" evidence="3">
    <location>
        <begin position="7"/>
        <end position="36"/>
    </location>
</feature>
<keyword evidence="1" id="KW-0479">Metal-binding</keyword>
<sequence length="845" mass="89789">MQASRAHVCGVPGCGQSFPYLLDLTKHLKQHSAQHLEDCASIKHLLASVATQTSLSSVASTGSVVNGTFSSTTPAPYTSLPLLSHSASTRHQSVPSTQPPVQHPWSRIRLPTQPTTITVSMAPRGEKRSSVHISELLSRSKAAHPDGTTAIAAPRDGVLQPALKRPKNTSSLIEESSFTNRFGEKDFDTAVKSGYVDIKWMVDYEKHGDQLARGASLLSSSSSSSSSTMSTLAFRSPTWALADQATGQADSHTSKNSTEHSDLGNNMPTSGSRTKAISFTNLAQSSKQRSEKKTSETLALPSKSGIRRQTPFVYIPIITKSSSRQSPLALTSQTTATGVRDNNSDRSNGYATTSSVSSLTSVDSLENDFTSTTVNTLNTSNSSFQNARKKSSLSRQAKKKVPTGTDTDNISGIQQDSNPTKVSAVSLDIPSKSVSVPGPSSSGINNSRSSRRRTPTAESMGKPLTHVTATKVTSISLGTSKSSKSLRTITPPLPSQPLTITTTAAADIIGIKQEHDDKLHSKIPSLPALPAVISPTAATMPARQGLRSRSLTRPPSPARTSPFFSPTPPPRSGSATRGSSQETSKRGTPHPQTENGKSDSKNASKRVRACLWGFYPDELSAKVKVEEESSGKAAAGSHNLRPRTTTPTVTGPVPLLSSNCKAYFHSRLSLVEHYMEHIAQVGALMPAKPNPGGSLSKAPAKLPVAGPGPILICPVSTCRMVALSKPLLDSHLERFHPSIKPEAGRGRVDERSSQASTPTIRAPKKEESSRARTPASSRDPSNTRQSGRQRTTPTPTPTISSRSTPVPKQARGKRSASPSPVRVESGQRQLPPKSTNGGKRNGIVE</sequence>
<evidence type="ECO:0000259" key="3">
    <source>
        <dbReference type="PROSITE" id="PS50157"/>
    </source>
</evidence>
<feature type="compositionally biased region" description="Low complexity" evidence="2">
    <location>
        <begin position="545"/>
        <end position="564"/>
    </location>
</feature>
<feature type="compositionally biased region" description="Polar residues" evidence="2">
    <location>
        <begin position="263"/>
        <end position="287"/>
    </location>
</feature>
<feature type="compositionally biased region" description="Basic and acidic residues" evidence="2">
    <location>
        <begin position="742"/>
        <end position="752"/>
    </location>
</feature>
<feature type="region of interest" description="Disordered" evidence="2">
    <location>
        <begin position="324"/>
        <end position="358"/>
    </location>
</feature>
<dbReference type="PROSITE" id="PS50157">
    <property type="entry name" value="ZINC_FINGER_C2H2_2"/>
    <property type="match status" value="1"/>
</dbReference>